<dbReference type="InterPro" id="IPR011029">
    <property type="entry name" value="DEATH-like_dom_sf"/>
</dbReference>
<dbReference type="Pfam" id="PF00531">
    <property type="entry name" value="Death"/>
    <property type="match status" value="1"/>
</dbReference>
<comment type="caution">
    <text evidence="3">The sequence shown here is derived from an EMBL/GenBank/DDBJ whole genome shotgun (WGS) entry which is preliminary data.</text>
</comment>
<name>A0AAE0W5M4_9BIVA</name>
<dbReference type="InterPro" id="IPR021861">
    <property type="entry name" value="THO_THOC1"/>
</dbReference>
<protein>
    <recommendedName>
        <fullName evidence="2">Death domain-containing protein</fullName>
    </recommendedName>
</protein>
<dbReference type="PROSITE" id="PS50017">
    <property type="entry name" value="DEATH_DOMAIN"/>
    <property type="match status" value="1"/>
</dbReference>
<evidence type="ECO:0000313" key="3">
    <source>
        <dbReference type="EMBL" id="KAK3601979.1"/>
    </source>
</evidence>
<dbReference type="AlphaFoldDB" id="A0AAE0W5M4"/>
<feature type="compositionally biased region" description="Basic and acidic residues" evidence="1">
    <location>
        <begin position="391"/>
        <end position="405"/>
    </location>
</feature>
<gene>
    <name evidence="3" type="ORF">CHS0354_025490</name>
</gene>
<dbReference type="InterPro" id="IPR000488">
    <property type="entry name" value="Death_dom"/>
</dbReference>
<sequence>MKENMAASMDFDFGQARDNFKDIVRQSALQSSAADCLSYVEGYEGSDSDKKPALDQAFRDVLKDFIKSSRGCDEYMKLITIAIDAAEKDICSATAPFLMLADVFDMITLSECEVVFNLVEDKVHTWRSEMFFEAGKNYLLRMCNDLLRRLSKSQNTVFCGRIQMFLARLFPLSEKSALNLMSQFNLENVTIFTNIQADAKPKKAETDTQMEVEEGETDEQASSVPIDYNLYRRFWSLQDFFRKPTQCFDKAQWKMFALNADPVLNAFASSKLDDVKSSRKKLNVPRPGQTDTFFAKYLTSEKLLDLQLNDSYFRRYILVQFLILFQYLNSQVKFKSSNQILTEEQSTWVKATQEKIYVLLRETPPDGEQFAKTVEHILKREENWNNWKNDGCPKFEREQPTDRAPETTSKPKQKPKRKRIGDDLQSTGGKVIRMGNAELTKLWNLNPDNMEACKAEKRLFLPSLEEFFTEAIEQADPEAMVEEEYKLTNDQIYQWKSLRLLARRSPHFFNHSNNPAQPLNIYLNQMLSKLAKEMPIQSSEMQSSENVQSSAENQAGEEMKTEVGEEEDIKEAQEEEEEVVEEEEKQNKEQRFPRFPEVRKKSGEIIDKTALDDESPITRNHVTAVADMLGEDWRKLAIKLKFPEDDIDYFESENQENSQRANKVVTIWQENEGNGATLGILKAALRDIGRSDIFKSVFGIS</sequence>
<dbReference type="SMART" id="SM00005">
    <property type="entry name" value="DEATH"/>
    <property type="match status" value="1"/>
</dbReference>
<keyword evidence="4" id="KW-1185">Reference proteome</keyword>
<evidence type="ECO:0000313" key="4">
    <source>
        <dbReference type="Proteomes" id="UP001195483"/>
    </source>
</evidence>
<dbReference type="Proteomes" id="UP001195483">
    <property type="component" value="Unassembled WGS sequence"/>
</dbReference>
<feature type="domain" description="Death" evidence="2">
    <location>
        <begin position="625"/>
        <end position="701"/>
    </location>
</feature>
<dbReference type="EMBL" id="JAEAOA010001518">
    <property type="protein sequence ID" value="KAK3601979.1"/>
    <property type="molecule type" value="Genomic_DNA"/>
</dbReference>
<dbReference type="GO" id="GO:0006406">
    <property type="term" value="P:mRNA export from nucleus"/>
    <property type="evidence" value="ECO:0007669"/>
    <property type="project" value="TreeGrafter"/>
</dbReference>
<dbReference type="GO" id="GO:0007165">
    <property type="term" value="P:signal transduction"/>
    <property type="evidence" value="ECO:0007669"/>
    <property type="project" value="InterPro"/>
</dbReference>
<feature type="compositionally biased region" description="Acidic residues" evidence="1">
    <location>
        <begin position="208"/>
        <end position="219"/>
    </location>
</feature>
<dbReference type="PANTHER" id="PTHR13265:SF0">
    <property type="entry name" value="HPR1"/>
    <property type="match status" value="1"/>
</dbReference>
<evidence type="ECO:0000256" key="1">
    <source>
        <dbReference type="SAM" id="MobiDB-lite"/>
    </source>
</evidence>
<feature type="region of interest" description="Disordered" evidence="1">
    <location>
        <begin position="202"/>
        <end position="221"/>
    </location>
</feature>
<feature type="compositionally biased region" description="Polar residues" evidence="1">
    <location>
        <begin position="536"/>
        <end position="553"/>
    </location>
</feature>
<dbReference type="Gene3D" id="1.10.533.10">
    <property type="entry name" value="Death Domain, Fas"/>
    <property type="match status" value="1"/>
</dbReference>
<dbReference type="CDD" id="cd01670">
    <property type="entry name" value="Death"/>
    <property type="match status" value="1"/>
</dbReference>
<proteinExistence type="predicted"/>
<evidence type="ECO:0000259" key="2">
    <source>
        <dbReference type="PROSITE" id="PS50017"/>
    </source>
</evidence>
<dbReference type="Pfam" id="PF11957">
    <property type="entry name" value="efThoc1"/>
    <property type="match status" value="1"/>
</dbReference>
<dbReference type="PANTHER" id="PTHR13265">
    <property type="entry name" value="THO COMPLEX SUBUNIT 1"/>
    <property type="match status" value="1"/>
</dbReference>
<reference evidence="3" key="3">
    <citation type="submission" date="2023-05" db="EMBL/GenBank/DDBJ databases">
        <authorList>
            <person name="Smith C.H."/>
        </authorList>
    </citation>
    <scope>NUCLEOTIDE SEQUENCE</scope>
    <source>
        <strain evidence="3">CHS0354</strain>
        <tissue evidence="3">Mantle</tissue>
    </source>
</reference>
<feature type="region of interest" description="Disordered" evidence="1">
    <location>
        <begin position="389"/>
        <end position="427"/>
    </location>
</feature>
<dbReference type="GO" id="GO:0000445">
    <property type="term" value="C:THO complex part of transcription export complex"/>
    <property type="evidence" value="ECO:0007669"/>
    <property type="project" value="TreeGrafter"/>
</dbReference>
<reference evidence="3" key="2">
    <citation type="journal article" date="2021" name="Genome Biol. Evol.">
        <title>Developing a high-quality reference genome for a parasitic bivalve with doubly uniparental inheritance (Bivalvia: Unionida).</title>
        <authorList>
            <person name="Smith C.H."/>
        </authorList>
    </citation>
    <scope>NUCLEOTIDE SEQUENCE</scope>
    <source>
        <strain evidence="3">CHS0354</strain>
        <tissue evidence="3">Mantle</tissue>
    </source>
</reference>
<feature type="compositionally biased region" description="Acidic residues" evidence="1">
    <location>
        <begin position="564"/>
        <end position="584"/>
    </location>
</feature>
<organism evidence="3 4">
    <name type="scientific">Potamilus streckersoni</name>
    <dbReference type="NCBI Taxonomy" id="2493646"/>
    <lineage>
        <taxon>Eukaryota</taxon>
        <taxon>Metazoa</taxon>
        <taxon>Spiralia</taxon>
        <taxon>Lophotrochozoa</taxon>
        <taxon>Mollusca</taxon>
        <taxon>Bivalvia</taxon>
        <taxon>Autobranchia</taxon>
        <taxon>Heteroconchia</taxon>
        <taxon>Palaeoheterodonta</taxon>
        <taxon>Unionida</taxon>
        <taxon>Unionoidea</taxon>
        <taxon>Unionidae</taxon>
        <taxon>Ambleminae</taxon>
        <taxon>Lampsilini</taxon>
        <taxon>Potamilus</taxon>
    </lineage>
</organism>
<dbReference type="SUPFAM" id="SSF47986">
    <property type="entry name" value="DEATH domain"/>
    <property type="match status" value="1"/>
</dbReference>
<accession>A0AAE0W5M4</accession>
<feature type="region of interest" description="Disordered" evidence="1">
    <location>
        <begin position="536"/>
        <end position="591"/>
    </location>
</feature>
<reference evidence="3" key="1">
    <citation type="journal article" date="2021" name="Genome Biol. Evol.">
        <title>A High-Quality Reference Genome for a Parasitic Bivalve with Doubly Uniparental Inheritance (Bivalvia: Unionida).</title>
        <authorList>
            <person name="Smith C.H."/>
        </authorList>
    </citation>
    <scope>NUCLEOTIDE SEQUENCE</scope>
    <source>
        <strain evidence="3">CHS0354</strain>
    </source>
</reference>